<name>A0AAV7P2N1_PLEWA</name>
<gene>
    <name evidence="2" type="ORF">NDU88_008091</name>
</gene>
<evidence type="ECO:0000313" key="3">
    <source>
        <dbReference type="Proteomes" id="UP001066276"/>
    </source>
</evidence>
<keyword evidence="3" id="KW-1185">Reference proteome</keyword>
<dbReference type="AlphaFoldDB" id="A0AAV7P2N1"/>
<protein>
    <submittedName>
        <fullName evidence="2">Uncharacterized protein</fullName>
    </submittedName>
</protein>
<organism evidence="2 3">
    <name type="scientific">Pleurodeles waltl</name>
    <name type="common">Iberian ribbed newt</name>
    <dbReference type="NCBI Taxonomy" id="8319"/>
    <lineage>
        <taxon>Eukaryota</taxon>
        <taxon>Metazoa</taxon>
        <taxon>Chordata</taxon>
        <taxon>Craniata</taxon>
        <taxon>Vertebrata</taxon>
        <taxon>Euteleostomi</taxon>
        <taxon>Amphibia</taxon>
        <taxon>Batrachia</taxon>
        <taxon>Caudata</taxon>
        <taxon>Salamandroidea</taxon>
        <taxon>Salamandridae</taxon>
        <taxon>Pleurodelinae</taxon>
        <taxon>Pleurodeles</taxon>
    </lineage>
</organism>
<sequence>MIGKQTPQRPQTFFQIQKALWVANGVDTVSNVYNYVKHPRAPQKARAAVSPGQERTSEAALPAGGGPAGTRAVLAGRAPPPPCWCAPTDLAQLQGNFRHLSLLTQRHSGRSAEPDREHRPEVTSPLLPSALRLALRAACPALAINNLCIFSRRPARDCQCRERRVCLYMALIVSLVPAGRNICGEPCTFLARAGAESCAPLKEDARFSQGHLFPCVGV</sequence>
<feature type="region of interest" description="Disordered" evidence="1">
    <location>
        <begin position="41"/>
        <end position="68"/>
    </location>
</feature>
<dbReference type="EMBL" id="JANPWB010000012">
    <property type="protein sequence ID" value="KAJ1119908.1"/>
    <property type="molecule type" value="Genomic_DNA"/>
</dbReference>
<reference evidence="2" key="1">
    <citation type="journal article" date="2022" name="bioRxiv">
        <title>Sequencing and chromosome-scale assembly of the giantPleurodeles waltlgenome.</title>
        <authorList>
            <person name="Brown T."/>
            <person name="Elewa A."/>
            <person name="Iarovenko S."/>
            <person name="Subramanian E."/>
            <person name="Araus A.J."/>
            <person name="Petzold A."/>
            <person name="Susuki M."/>
            <person name="Suzuki K.-i.T."/>
            <person name="Hayashi T."/>
            <person name="Toyoda A."/>
            <person name="Oliveira C."/>
            <person name="Osipova E."/>
            <person name="Leigh N.D."/>
            <person name="Simon A."/>
            <person name="Yun M.H."/>
        </authorList>
    </citation>
    <scope>NUCLEOTIDE SEQUENCE</scope>
    <source>
        <strain evidence="2">20211129_DDA</strain>
        <tissue evidence="2">Liver</tissue>
    </source>
</reference>
<accession>A0AAV7P2N1</accession>
<proteinExistence type="predicted"/>
<evidence type="ECO:0000256" key="1">
    <source>
        <dbReference type="SAM" id="MobiDB-lite"/>
    </source>
</evidence>
<comment type="caution">
    <text evidence="2">The sequence shown here is derived from an EMBL/GenBank/DDBJ whole genome shotgun (WGS) entry which is preliminary data.</text>
</comment>
<evidence type="ECO:0000313" key="2">
    <source>
        <dbReference type="EMBL" id="KAJ1119908.1"/>
    </source>
</evidence>
<dbReference type="Proteomes" id="UP001066276">
    <property type="component" value="Chromosome 8"/>
</dbReference>